<keyword evidence="3 7" id="KW-0808">Transferase</keyword>
<dbReference type="InterPro" id="IPR050680">
    <property type="entry name" value="YpeA/RimI_acetyltransf"/>
</dbReference>
<evidence type="ECO:0000256" key="2">
    <source>
        <dbReference type="ARBA" id="ARBA00022490"/>
    </source>
</evidence>
<comment type="caution">
    <text evidence="7">The sequence shown here is derived from an EMBL/GenBank/DDBJ whole genome shotgun (WGS) entry which is preliminary data.</text>
</comment>
<reference evidence="8" key="1">
    <citation type="journal article" date="2019" name="Int. J. Syst. Evol. Microbiol.">
        <title>The Global Catalogue of Microorganisms (GCM) 10K type strain sequencing project: providing services to taxonomists for standard genome sequencing and annotation.</title>
        <authorList>
            <consortium name="The Broad Institute Genomics Platform"/>
            <consortium name="The Broad Institute Genome Sequencing Center for Infectious Disease"/>
            <person name="Wu L."/>
            <person name="Ma J."/>
        </authorList>
    </citation>
    <scope>NUCLEOTIDE SEQUENCE [LARGE SCALE GENOMIC DNA]</scope>
    <source>
        <strain evidence="8">CCUG 58728</strain>
    </source>
</reference>
<dbReference type="InterPro" id="IPR006464">
    <property type="entry name" value="AcTrfase_RimI/Ard1"/>
</dbReference>
<dbReference type="CDD" id="cd04301">
    <property type="entry name" value="NAT_SF"/>
    <property type="match status" value="1"/>
</dbReference>
<comment type="catalytic activity">
    <reaction evidence="5">
        <text>N-terminal L-alanyl-[ribosomal protein bS18] + acetyl-CoA = N-terminal N(alpha)-acetyl-L-alanyl-[ribosomal protein bS18] + CoA + H(+)</text>
        <dbReference type="Rhea" id="RHEA:43756"/>
        <dbReference type="Rhea" id="RHEA-COMP:10676"/>
        <dbReference type="Rhea" id="RHEA-COMP:10677"/>
        <dbReference type="ChEBI" id="CHEBI:15378"/>
        <dbReference type="ChEBI" id="CHEBI:57287"/>
        <dbReference type="ChEBI" id="CHEBI:57288"/>
        <dbReference type="ChEBI" id="CHEBI:64718"/>
        <dbReference type="ChEBI" id="CHEBI:83683"/>
        <dbReference type="EC" id="2.3.1.266"/>
    </reaction>
</comment>
<comment type="subcellular location">
    <subcellularLocation>
        <location evidence="5">Cytoplasm</location>
    </subcellularLocation>
</comment>
<keyword evidence="7" id="KW-0687">Ribonucleoprotein</keyword>
<dbReference type="InterPro" id="IPR000182">
    <property type="entry name" value="GNAT_dom"/>
</dbReference>
<dbReference type="Proteomes" id="UP001595901">
    <property type="component" value="Unassembled WGS sequence"/>
</dbReference>
<dbReference type="PANTHER" id="PTHR43420">
    <property type="entry name" value="ACETYLTRANSFERASE"/>
    <property type="match status" value="1"/>
</dbReference>
<dbReference type="InterPro" id="IPR016181">
    <property type="entry name" value="Acyl_CoA_acyltransferase"/>
</dbReference>
<feature type="domain" description="N-acetyltransferase" evidence="6">
    <location>
        <begin position="1"/>
        <end position="138"/>
    </location>
</feature>
<dbReference type="EMBL" id="JBHSAC010000005">
    <property type="protein sequence ID" value="MFC3931310.1"/>
    <property type="molecule type" value="Genomic_DNA"/>
</dbReference>
<keyword evidence="4 7" id="KW-0012">Acyltransferase</keyword>
<dbReference type="PROSITE" id="PS51186">
    <property type="entry name" value="GNAT"/>
    <property type="match status" value="1"/>
</dbReference>
<evidence type="ECO:0000313" key="8">
    <source>
        <dbReference type="Proteomes" id="UP001595901"/>
    </source>
</evidence>
<sequence length="141" mass="16298">MKSLEEKAGAVLAILTDVYDQSPWSREQILEDMRQEHTDYFFVSEHQQVLGFLSLQHLVGELELTNIAVLKSHQEQGIGARLMSHLDTVDLPIFLEVRASNQAAQTLYEKFGFSTIGKRSNYYHDPTEDALIMKREEYHDR</sequence>
<dbReference type="GO" id="GO:0005840">
    <property type="term" value="C:ribosome"/>
    <property type="evidence" value="ECO:0007669"/>
    <property type="project" value="UniProtKB-KW"/>
</dbReference>
<dbReference type="RefSeq" id="WP_380429140.1">
    <property type="nucleotide sequence ID" value="NZ_JBHSAC010000005.1"/>
</dbReference>
<dbReference type="Pfam" id="PF13508">
    <property type="entry name" value="Acetyltransf_7"/>
    <property type="match status" value="1"/>
</dbReference>
<keyword evidence="8" id="KW-1185">Reference proteome</keyword>
<organism evidence="7 8">
    <name type="scientific">Streptococcus dentapri</name>
    <dbReference type="NCBI Taxonomy" id="573564"/>
    <lineage>
        <taxon>Bacteria</taxon>
        <taxon>Bacillati</taxon>
        <taxon>Bacillota</taxon>
        <taxon>Bacilli</taxon>
        <taxon>Lactobacillales</taxon>
        <taxon>Streptococcaceae</taxon>
        <taxon>Streptococcus</taxon>
    </lineage>
</organism>
<dbReference type="EC" id="2.3.1.266" evidence="5"/>
<dbReference type="SUPFAM" id="SSF55729">
    <property type="entry name" value="Acyl-CoA N-acyltransferases (Nat)"/>
    <property type="match status" value="1"/>
</dbReference>
<protein>
    <recommendedName>
        <fullName evidence="5">[Ribosomal protein bS18]-alanine N-acetyltransferase</fullName>
        <ecNumber evidence="5">2.3.1.266</ecNumber>
    </recommendedName>
</protein>
<dbReference type="GO" id="GO:0008999">
    <property type="term" value="F:protein-N-terminal-alanine acetyltransferase activity"/>
    <property type="evidence" value="ECO:0007669"/>
    <property type="project" value="UniProtKB-EC"/>
</dbReference>
<evidence type="ECO:0000256" key="4">
    <source>
        <dbReference type="ARBA" id="ARBA00023315"/>
    </source>
</evidence>
<keyword evidence="2 5" id="KW-0963">Cytoplasm</keyword>
<name>A0ABV8CZ97_9STRE</name>
<proteinExistence type="inferred from homology"/>
<comment type="similarity">
    <text evidence="1 5">Belongs to the acetyltransferase family. RimI subfamily.</text>
</comment>
<accession>A0ABV8CZ97</accession>
<dbReference type="Gene3D" id="3.40.630.30">
    <property type="match status" value="1"/>
</dbReference>
<dbReference type="NCBIfam" id="TIGR01575">
    <property type="entry name" value="rimI"/>
    <property type="match status" value="1"/>
</dbReference>
<gene>
    <name evidence="7" type="primary">rimI</name>
    <name evidence="7" type="ORF">ACFOSE_00615</name>
</gene>
<evidence type="ECO:0000313" key="7">
    <source>
        <dbReference type="EMBL" id="MFC3931310.1"/>
    </source>
</evidence>
<evidence type="ECO:0000256" key="1">
    <source>
        <dbReference type="ARBA" id="ARBA00005395"/>
    </source>
</evidence>
<evidence type="ECO:0000256" key="3">
    <source>
        <dbReference type="ARBA" id="ARBA00022679"/>
    </source>
</evidence>
<evidence type="ECO:0000256" key="5">
    <source>
        <dbReference type="RuleBase" id="RU363094"/>
    </source>
</evidence>
<dbReference type="PANTHER" id="PTHR43420:SF44">
    <property type="entry name" value="ACETYLTRANSFERASE YPEA"/>
    <property type="match status" value="1"/>
</dbReference>
<comment type="function">
    <text evidence="5">Acetylates the N-terminal alanine of ribosomal protein bS18.</text>
</comment>
<keyword evidence="7" id="KW-0689">Ribosomal protein</keyword>
<evidence type="ECO:0000259" key="6">
    <source>
        <dbReference type="PROSITE" id="PS51186"/>
    </source>
</evidence>